<reference evidence="1" key="1">
    <citation type="submission" date="2020-07" db="EMBL/GenBank/DDBJ databases">
        <title>Highly diverse flavobacterial phages as mortality factor during North Sea spring blooms.</title>
        <authorList>
            <person name="Bartlau N."/>
            <person name="Wichels A."/>
            <person name="Krohne G."/>
            <person name="Adriaenssens E.M."/>
            <person name="Heins A."/>
            <person name="Fuchs B.M."/>
            <person name="Amann R."/>
            <person name="Moraru C."/>
        </authorList>
    </citation>
    <scope>NUCLEOTIDE SEQUENCE</scope>
</reference>
<name>A0A8E4ZKG5_9CAUD</name>
<accession>A0A8E4ZKG5</accession>
<proteinExistence type="predicted"/>
<organism evidence="1 2">
    <name type="scientific">Polaribacter phage Freya_1</name>
    <dbReference type="NCBI Taxonomy" id="2745662"/>
    <lineage>
        <taxon>Viruses</taxon>
        <taxon>Duplodnaviria</taxon>
        <taxon>Heunggongvirae</taxon>
        <taxon>Uroviricota</taxon>
        <taxon>Caudoviricetes</taxon>
        <taxon>Forsetiviridae</taxon>
        <taxon>Freyavirus</taxon>
        <taxon>Freyavirus freya</taxon>
    </lineage>
</organism>
<dbReference type="Proteomes" id="UP000693667">
    <property type="component" value="Segment"/>
</dbReference>
<keyword evidence="2" id="KW-1185">Reference proteome</keyword>
<protein>
    <submittedName>
        <fullName evidence="1">Uncharacterized protein</fullName>
    </submittedName>
</protein>
<evidence type="ECO:0000313" key="1">
    <source>
        <dbReference type="EMBL" id="QQV90931.1"/>
    </source>
</evidence>
<sequence>MNKRITSLYVIVSNNKVIAFGNLKDTITTFQISVNEARNYQFYYRKFQKIDSFTINNYHFQRLI</sequence>
<dbReference type="EMBL" id="MT732463">
    <property type="protein sequence ID" value="QQV90931.1"/>
    <property type="molecule type" value="Genomic_DNA"/>
</dbReference>
<gene>
    <name evidence="1" type="ORF">Freya1_60</name>
</gene>
<evidence type="ECO:0000313" key="2">
    <source>
        <dbReference type="Proteomes" id="UP000693667"/>
    </source>
</evidence>